<feature type="transmembrane region" description="Helical" evidence="6">
    <location>
        <begin position="119"/>
        <end position="143"/>
    </location>
</feature>
<evidence type="ECO:0000256" key="2">
    <source>
        <dbReference type="ARBA" id="ARBA00022692"/>
    </source>
</evidence>
<evidence type="ECO:0000256" key="1">
    <source>
        <dbReference type="ARBA" id="ARBA00004141"/>
    </source>
</evidence>
<dbReference type="RefSeq" id="WP_269423410.1">
    <property type="nucleotide sequence ID" value="NZ_JAPWGY010000003.1"/>
</dbReference>
<keyword evidence="3 6" id="KW-1133">Transmembrane helix</keyword>
<reference evidence="8" key="1">
    <citation type="submission" date="2022-12" db="EMBL/GenBank/DDBJ databases">
        <title>Bacterial isolates from different developmental stages of Nematostella vectensis.</title>
        <authorList>
            <person name="Fraune S."/>
        </authorList>
    </citation>
    <scope>NUCLEOTIDE SEQUENCE</scope>
    <source>
        <strain evidence="8">G21630-S1</strain>
    </source>
</reference>
<feature type="transmembrane region" description="Helical" evidence="6">
    <location>
        <begin position="458"/>
        <end position="477"/>
    </location>
</feature>
<feature type="transmembrane region" description="Helical" evidence="6">
    <location>
        <begin position="66"/>
        <end position="85"/>
    </location>
</feature>
<comment type="caution">
    <text evidence="8">The sequence shown here is derived from an EMBL/GenBank/DDBJ whole genome shotgun (WGS) entry which is preliminary data.</text>
</comment>
<dbReference type="PROSITE" id="PS50850">
    <property type="entry name" value="MFS"/>
    <property type="match status" value="1"/>
</dbReference>
<evidence type="ECO:0000256" key="3">
    <source>
        <dbReference type="ARBA" id="ARBA00022989"/>
    </source>
</evidence>
<evidence type="ECO:0000259" key="7">
    <source>
        <dbReference type="PROSITE" id="PS50850"/>
    </source>
</evidence>
<proteinExistence type="predicted"/>
<feature type="region of interest" description="Disordered" evidence="5">
    <location>
        <begin position="1"/>
        <end position="23"/>
    </location>
</feature>
<evidence type="ECO:0000256" key="6">
    <source>
        <dbReference type="SAM" id="Phobius"/>
    </source>
</evidence>
<feature type="transmembrane region" description="Helical" evidence="6">
    <location>
        <begin position="30"/>
        <end position="54"/>
    </location>
</feature>
<feature type="transmembrane region" description="Helical" evidence="6">
    <location>
        <begin position="289"/>
        <end position="312"/>
    </location>
</feature>
<comment type="subcellular location">
    <subcellularLocation>
        <location evidence="1">Membrane</location>
        <topology evidence="1">Multi-pass membrane protein</topology>
    </subcellularLocation>
</comment>
<evidence type="ECO:0000313" key="9">
    <source>
        <dbReference type="Proteomes" id="UP001069802"/>
    </source>
</evidence>
<dbReference type="Pfam" id="PF07690">
    <property type="entry name" value="MFS_1"/>
    <property type="match status" value="1"/>
</dbReference>
<feature type="transmembrane region" description="Helical" evidence="6">
    <location>
        <begin position="355"/>
        <end position="374"/>
    </location>
</feature>
<feature type="domain" description="Major facilitator superfamily (MFS) profile" evidence="7">
    <location>
        <begin position="32"/>
        <end position="481"/>
    </location>
</feature>
<keyword evidence="4 6" id="KW-0472">Membrane</keyword>
<feature type="transmembrane region" description="Helical" evidence="6">
    <location>
        <begin position="225"/>
        <end position="245"/>
    </location>
</feature>
<dbReference type="PANTHER" id="PTHR23501:SF154">
    <property type="entry name" value="MULTIDRUG-EFFLUX TRANSPORTER RV1634-RELATED"/>
    <property type="match status" value="1"/>
</dbReference>
<feature type="transmembrane region" description="Helical" evidence="6">
    <location>
        <begin position="155"/>
        <end position="179"/>
    </location>
</feature>
<feature type="transmembrane region" description="Helical" evidence="6">
    <location>
        <begin position="380"/>
        <end position="399"/>
    </location>
</feature>
<feature type="transmembrane region" description="Helical" evidence="6">
    <location>
        <begin position="185"/>
        <end position="205"/>
    </location>
</feature>
<dbReference type="EMBL" id="JAPWGY010000003">
    <property type="protein sequence ID" value="MCZ4281241.1"/>
    <property type="molecule type" value="Genomic_DNA"/>
</dbReference>
<evidence type="ECO:0000313" key="8">
    <source>
        <dbReference type="EMBL" id="MCZ4281241.1"/>
    </source>
</evidence>
<keyword evidence="2 6" id="KW-0812">Transmembrane</keyword>
<dbReference type="SUPFAM" id="SSF103473">
    <property type="entry name" value="MFS general substrate transporter"/>
    <property type="match status" value="1"/>
</dbReference>
<dbReference type="PANTHER" id="PTHR23501">
    <property type="entry name" value="MAJOR FACILITATOR SUPERFAMILY"/>
    <property type="match status" value="1"/>
</dbReference>
<feature type="transmembrane region" description="Helical" evidence="6">
    <location>
        <begin position="251"/>
        <end position="268"/>
    </location>
</feature>
<feature type="transmembrane region" description="Helical" evidence="6">
    <location>
        <begin position="324"/>
        <end position="343"/>
    </location>
</feature>
<name>A0ABT4LJJ1_9PROT</name>
<dbReference type="InterPro" id="IPR020846">
    <property type="entry name" value="MFS_dom"/>
</dbReference>
<sequence>MSDSSHAESTDKKTQDKQTQDEQKMTPQNILHLVIVCCGITLYALNNLITSTLLPSAVSDLQGINFINWSALVYSTAAIIFSLTGGSLKTSLGGRKTMIIAGLVFTAGAFLVAQSSDMIFFLCARAIQGAGGGLILATCYTVIGDLFARHHWPKVFAWESAVWAVASLTGPLAGGFFAQTVGWRLAFYLIAAAALLFIVAVRLCFPAKVQLEQKAIATSRKDKLAALPVFRLIILVLAIGSIAIAGLEPDWSLPLLGAAFLLLLLLLQRDKRAKSPLLPREGINFTTPAGTGLLVIFLASVSTYSFVVYGPYLLQTVHGLSPLNAGYLVAWESMSWSIAAMVCARISQTVRWRPLLIPVGIATSAIGLYGIGLSLFSGPLWLLTIAIFFAGAGFGIFWADLSSRIIESGPSEERDHRSGAIPTVLMCGGAFGPALAGIPAQMAGFSDNATLAVLEATAYWVHIAFVPLVLLSLFLSFRVIRPGFHPGSDPVSEQDTRRDNNAFVAQKPVLPTPPDS</sequence>
<organism evidence="8 9">
    <name type="scientific">Kiloniella laminariae</name>
    <dbReference type="NCBI Taxonomy" id="454162"/>
    <lineage>
        <taxon>Bacteria</taxon>
        <taxon>Pseudomonadati</taxon>
        <taxon>Pseudomonadota</taxon>
        <taxon>Alphaproteobacteria</taxon>
        <taxon>Rhodospirillales</taxon>
        <taxon>Kiloniellaceae</taxon>
        <taxon>Kiloniella</taxon>
    </lineage>
</organism>
<feature type="region of interest" description="Disordered" evidence="5">
    <location>
        <begin position="488"/>
        <end position="516"/>
    </location>
</feature>
<keyword evidence="9" id="KW-1185">Reference proteome</keyword>
<protein>
    <submittedName>
        <fullName evidence="8">MFS transporter</fullName>
    </submittedName>
</protein>
<evidence type="ECO:0000256" key="5">
    <source>
        <dbReference type="SAM" id="MobiDB-lite"/>
    </source>
</evidence>
<dbReference type="InterPro" id="IPR036259">
    <property type="entry name" value="MFS_trans_sf"/>
</dbReference>
<feature type="transmembrane region" description="Helical" evidence="6">
    <location>
        <begin position="420"/>
        <end position="438"/>
    </location>
</feature>
<gene>
    <name evidence="8" type="ORF">O4H49_10665</name>
</gene>
<evidence type="ECO:0000256" key="4">
    <source>
        <dbReference type="ARBA" id="ARBA00023136"/>
    </source>
</evidence>
<dbReference type="InterPro" id="IPR011701">
    <property type="entry name" value="MFS"/>
</dbReference>
<feature type="transmembrane region" description="Helical" evidence="6">
    <location>
        <begin position="97"/>
        <end position="113"/>
    </location>
</feature>
<accession>A0ABT4LJJ1</accession>
<dbReference type="Gene3D" id="1.20.1250.20">
    <property type="entry name" value="MFS general substrate transporter like domains"/>
    <property type="match status" value="2"/>
</dbReference>
<dbReference type="Proteomes" id="UP001069802">
    <property type="component" value="Unassembled WGS sequence"/>
</dbReference>